<evidence type="ECO:0000313" key="2">
    <source>
        <dbReference type="EMBL" id="GIZ41149.1"/>
    </source>
</evidence>
<accession>A0A9P3CDX0</accession>
<keyword evidence="3" id="KW-1185">Reference proteome</keyword>
<proteinExistence type="predicted"/>
<evidence type="ECO:0000313" key="3">
    <source>
        <dbReference type="Proteomes" id="UP000825890"/>
    </source>
</evidence>
<evidence type="ECO:0000259" key="1">
    <source>
        <dbReference type="Pfam" id="PF12697"/>
    </source>
</evidence>
<dbReference type="Gene3D" id="3.40.50.1820">
    <property type="entry name" value="alpha/beta hydrolase"/>
    <property type="match status" value="1"/>
</dbReference>
<sequence length="253" mass="27393">MPKNPPHFVLIHGACHRAWHWHLLEAKLKESGCAVSTIDLPSCNPDKEKLVVSGALRLDIEAIKAFLENLASTSDRIIPVFHSYSGAPGGDAVAELSSAAKSKIERLVYLTAIAAQPGGTVAGIPNGEGMNINVEGHIADLLLCTSCLYDPDVKDQKLLDEAVSHLVPMSISAAIEPTQHTPWTEFPCTYIFTTEDLCLPYASQKGMLEAMSDGERKRWKTVTMKAGHSPMLADPDELAKVLLEIVVVVSRVS</sequence>
<dbReference type="InterPro" id="IPR000073">
    <property type="entry name" value="AB_hydrolase_1"/>
</dbReference>
<dbReference type="PANTHER" id="PTHR37017:SF13">
    <property type="entry name" value="AB HYDROLASE-1 DOMAIN-CONTAINING PROTEIN"/>
    <property type="match status" value="1"/>
</dbReference>
<dbReference type="Proteomes" id="UP000825890">
    <property type="component" value="Unassembled WGS sequence"/>
</dbReference>
<dbReference type="PANTHER" id="PTHR37017">
    <property type="entry name" value="AB HYDROLASE-1 DOMAIN-CONTAINING PROTEIN-RELATED"/>
    <property type="match status" value="1"/>
</dbReference>
<comment type="caution">
    <text evidence="2">The sequence shown here is derived from an EMBL/GenBank/DDBJ whole genome shotgun (WGS) entry which is preliminary data.</text>
</comment>
<dbReference type="Pfam" id="PF12697">
    <property type="entry name" value="Abhydrolase_6"/>
    <property type="match status" value="1"/>
</dbReference>
<dbReference type="RefSeq" id="XP_044655636.1">
    <property type="nucleotide sequence ID" value="XM_044799701.1"/>
</dbReference>
<name>A0A9P3CDX0_9PEZI</name>
<protein>
    <recommendedName>
        <fullName evidence="1">AB hydrolase-1 domain-containing protein</fullName>
    </recommendedName>
</protein>
<dbReference type="EMBL" id="BOLY01000003">
    <property type="protein sequence ID" value="GIZ41149.1"/>
    <property type="molecule type" value="Genomic_DNA"/>
</dbReference>
<feature type="domain" description="AB hydrolase-1" evidence="1">
    <location>
        <begin position="8"/>
        <end position="240"/>
    </location>
</feature>
<dbReference type="AlphaFoldDB" id="A0A9P3CDX0"/>
<dbReference type="GeneID" id="68290039"/>
<dbReference type="InterPro" id="IPR052897">
    <property type="entry name" value="Sec-Metab_Biosynth_Hydrolase"/>
</dbReference>
<dbReference type="SUPFAM" id="SSF53474">
    <property type="entry name" value="alpha/beta-Hydrolases"/>
    <property type="match status" value="1"/>
</dbReference>
<gene>
    <name evidence="2" type="ORF">CKM354_000446400</name>
</gene>
<organism evidence="2 3">
    <name type="scientific">Cercospora kikuchii</name>
    <dbReference type="NCBI Taxonomy" id="84275"/>
    <lineage>
        <taxon>Eukaryota</taxon>
        <taxon>Fungi</taxon>
        <taxon>Dikarya</taxon>
        <taxon>Ascomycota</taxon>
        <taxon>Pezizomycotina</taxon>
        <taxon>Dothideomycetes</taxon>
        <taxon>Dothideomycetidae</taxon>
        <taxon>Mycosphaerellales</taxon>
        <taxon>Mycosphaerellaceae</taxon>
        <taxon>Cercospora</taxon>
    </lineage>
</organism>
<dbReference type="OrthoDB" id="1263307at2759"/>
<dbReference type="InterPro" id="IPR029058">
    <property type="entry name" value="AB_hydrolase_fold"/>
</dbReference>
<reference evidence="2 3" key="1">
    <citation type="submission" date="2021-01" db="EMBL/GenBank/DDBJ databases">
        <title>Cercospora kikuchii MAFF 305040 whole genome shotgun sequence.</title>
        <authorList>
            <person name="Kashiwa T."/>
            <person name="Suzuki T."/>
        </authorList>
    </citation>
    <scope>NUCLEOTIDE SEQUENCE [LARGE SCALE GENOMIC DNA]</scope>
    <source>
        <strain evidence="2 3">MAFF 305040</strain>
    </source>
</reference>